<evidence type="ECO:0000313" key="1">
    <source>
        <dbReference type="EMBL" id="ELU38766.1"/>
    </source>
</evidence>
<proteinExistence type="predicted"/>
<gene>
    <name evidence="1" type="ORF">AG1IA_07202</name>
</gene>
<reference evidence="1 2" key="1">
    <citation type="journal article" date="2013" name="Nat. Commun.">
        <title>The evolution and pathogenic mechanisms of the rice sheath blight pathogen.</title>
        <authorList>
            <person name="Zheng A."/>
            <person name="Lin R."/>
            <person name="Xu L."/>
            <person name="Qin P."/>
            <person name="Tang C."/>
            <person name="Ai P."/>
            <person name="Zhang D."/>
            <person name="Liu Y."/>
            <person name="Sun Z."/>
            <person name="Feng H."/>
            <person name="Wang Y."/>
            <person name="Chen Y."/>
            <person name="Liang X."/>
            <person name="Fu R."/>
            <person name="Li Q."/>
            <person name="Zhang J."/>
            <person name="Yu X."/>
            <person name="Xie Z."/>
            <person name="Ding L."/>
            <person name="Guan P."/>
            <person name="Tang J."/>
            <person name="Liang Y."/>
            <person name="Wang S."/>
            <person name="Deng Q."/>
            <person name="Li S."/>
            <person name="Zhu J."/>
            <person name="Wang L."/>
            <person name="Liu H."/>
            <person name="Li P."/>
        </authorList>
    </citation>
    <scope>NUCLEOTIDE SEQUENCE [LARGE SCALE GENOMIC DNA]</scope>
    <source>
        <strain evidence="2">AG-1 IA</strain>
    </source>
</reference>
<dbReference type="AlphaFoldDB" id="L8WKS1"/>
<evidence type="ECO:0000313" key="2">
    <source>
        <dbReference type="Proteomes" id="UP000011668"/>
    </source>
</evidence>
<dbReference type="Proteomes" id="UP000011668">
    <property type="component" value="Unassembled WGS sequence"/>
</dbReference>
<keyword evidence="2" id="KW-1185">Reference proteome</keyword>
<organism evidence="1 2">
    <name type="scientific">Thanatephorus cucumeris (strain AG1-IA)</name>
    <name type="common">Rice sheath blight fungus</name>
    <name type="synonym">Rhizoctonia solani</name>
    <dbReference type="NCBI Taxonomy" id="983506"/>
    <lineage>
        <taxon>Eukaryota</taxon>
        <taxon>Fungi</taxon>
        <taxon>Dikarya</taxon>
        <taxon>Basidiomycota</taxon>
        <taxon>Agaricomycotina</taxon>
        <taxon>Agaricomycetes</taxon>
        <taxon>Cantharellales</taxon>
        <taxon>Ceratobasidiaceae</taxon>
        <taxon>Rhizoctonia</taxon>
        <taxon>Rhizoctonia solani AG-1</taxon>
    </lineage>
</organism>
<protein>
    <submittedName>
        <fullName evidence="1">Uncharacterized protein</fullName>
    </submittedName>
</protein>
<name>L8WKS1_THACA</name>
<comment type="caution">
    <text evidence="1">The sequence shown here is derived from an EMBL/GenBank/DDBJ whole genome shotgun (WGS) entry which is preliminary data.</text>
</comment>
<accession>L8WKS1</accession>
<sequence>MAEWVYSGWMSGFLFKIKNNTSRQSVEVRYRSKPRLKETLVYVKIKKIPQLVGIQLRISRYDNTVRSRVGYQRSVGVSMTNEPVYHCISAILHALDYDPSPTRFRHTRTLPKAAS</sequence>
<dbReference type="EMBL" id="AFRT01002053">
    <property type="protein sequence ID" value="ELU38766.1"/>
    <property type="molecule type" value="Genomic_DNA"/>
</dbReference>
<dbReference type="HOGENOM" id="CLU_2110609_0_0_1"/>